<accession>A0A371EPC4</accession>
<gene>
    <name evidence="3" type="ORF">CR513_53158</name>
</gene>
<evidence type="ECO:0000313" key="3">
    <source>
        <dbReference type="EMBL" id="RDX67911.1"/>
    </source>
</evidence>
<evidence type="ECO:0000313" key="4">
    <source>
        <dbReference type="Proteomes" id="UP000257109"/>
    </source>
</evidence>
<evidence type="ECO:0000259" key="2">
    <source>
        <dbReference type="Pfam" id="PF24924"/>
    </source>
</evidence>
<feature type="compositionally biased region" description="Polar residues" evidence="1">
    <location>
        <begin position="47"/>
        <end position="57"/>
    </location>
</feature>
<dbReference type="PANTHER" id="PTHR48154:SF1">
    <property type="entry name" value="PROTEIN, PUTATIVE-RELATED"/>
    <property type="match status" value="1"/>
</dbReference>
<dbReference type="Pfam" id="PF24924">
    <property type="entry name" value="DUF7745"/>
    <property type="match status" value="1"/>
</dbReference>
<dbReference type="InterPro" id="IPR056647">
    <property type="entry name" value="DUF7745"/>
</dbReference>
<dbReference type="Proteomes" id="UP000257109">
    <property type="component" value="Unassembled WGS sequence"/>
</dbReference>
<keyword evidence="4" id="KW-1185">Reference proteome</keyword>
<dbReference type="PANTHER" id="PTHR48154">
    <property type="entry name" value="PROTEIN, PUTATIVE-RELATED"/>
    <property type="match status" value="1"/>
</dbReference>
<evidence type="ECO:0000256" key="1">
    <source>
        <dbReference type="SAM" id="MobiDB-lite"/>
    </source>
</evidence>
<dbReference type="OrthoDB" id="983711at2759"/>
<dbReference type="AlphaFoldDB" id="A0A371EPC4"/>
<sequence>MSVATLDGRVGFSHPMTGTISAHYEPSRASSQIRRWKQKPNPKPDSDATSMPGYQTPNHSVIGWRRAFERKHGNILNILDIEVQPAALEEAPHYFHRGQSPSWSSVAKLLRLTETKILREKTNRNGLEGIQISYIEERLYQFREDGDWPAFMDAYGFLVYGIVQFPHGDAFVDLVLAYAYLAKRDGEENPAMALLANTYCTMNHCCERKGGNLRCCIHLLYLWMTAHLFHSKLKTACPVEDFKWC</sequence>
<dbReference type="EMBL" id="QJKJ01012775">
    <property type="protein sequence ID" value="RDX67911.1"/>
    <property type="molecule type" value="Genomic_DNA"/>
</dbReference>
<feature type="non-terminal residue" evidence="3">
    <location>
        <position position="1"/>
    </location>
</feature>
<protein>
    <recommendedName>
        <fullName evidence="2">DUF7745 domain-containing protein</fullName>
    </recommendedName>
</protein>
<organism evidence="3 4">
    <name type="scientific">Mucuna pruriens</name>
    <name type="common">Velvet bean</name>
    <name type="synonym">Dolichos pruriens</name>
    <dbReference type="NCBI Taxonomy" id="157652"/>
    <lineage>
        <taxon>Eukaryota</taxon>
        <taxon>Viridiplantae</taxon>
        <taxon>Streptophyta</taxon>
        <taxon>Embryophyta</taxon>
        <taxon>Tracheophyta</taxon>
        <taxon>Spermatophyta</taxon>
        <taxon>Magnoliopsida</taxon>
        <taxon>eudicotyledons</taxon>
        <taxon>Gunneridae</taxon>
        <taxon>Pentapetalae</taxon>
        <taxon>rosids</taxon>
        <taxon>fabids</taxon>
        <taxon>Fabales</taxon>
        <taxon>Fabaceae</taxon>
        <taxon>Papilionoideae</taxon>
        <taxon>50 kb inversion clade</taxon>
        <taxon>NPAAA clade</taxon>
        <taxon>indigoferoid/millettioid clade</taxon>
        <taxon>Phaseoleae</taxon>
        <taxon>Mucuna</taxon>
    </lineage>
</organism>
<proteinExistence type="predicted"/>
<comment type="caution">
    <text evidence="3">The sequence shown here is derived from an EMBL/GenBank/DDBJ whole genome shotgun (WGS) entry which is preliminary data.</text>
</comment>
<feature type="region of interest" description="Disordered" evidence="1">
    <location>
        <begin position="15"/>
        <end position="57"/>
    </location>
</feature>
<reference evidence="3" key="1">
    <citation type="submission" date="2018-05" db="EMBL/GenBank/DDBJ databases">
        <title>Draft genome of Mucuna pruriens seed.</title>
        <authorList>
            <person name="Nnadi N.E."/>
            <person name="Vos R."/>
            <person name="Hasami M.H."/>
            <person name="Devisetty U.K."/>
            <person name="Aguiy J.C."/>
        </authorList>
    </citation>
    <scope>NUCLEOTIDE SEQUENCE [LARGE SCALE GENOMIC DNA]</scope>
    <source>
        <strain evidence="3">JCA_2017</strain>
    </source>
</reference>
<name>A0A371EPC4_MUCPR</name>
<feature type="domain" description="DUF7745" evidence="2">
    <location>
        <begin position="89"/>
        <end position="235"/>
    </location>
</feature>